<dbReference type="Pfam" id="PF12777">
    <property type="entry name" value="MT"/>
    <property type="match status" value="1"/>
</dbReference>
<dbReference type="Gene3D" id="1.10.472.130">
    <property type="match status" value="1"/>
</dbReference>
<dbReference type="Gene3D" id="1.20.140.100">
    <property type="entry name" value="Dynein heavy chain, N-terminal domain 2"/>
    <property type="match status" value="1"/>
</dbReference>
<dbReference type="InterPro" id="IPR026983">
    <property type="entry name" value="DHC"/>
</dbReference>
<dbReference type="FunFam" id="1.20.920.30:FF:000002">
    <property type="entry name" value="Dynein axonemal heavy chain 3"/>
    <property type="match status" value="1"/>
</dbReference>
<comment type="subcellular location">
    <subcellularLocation>
        <location evidence="1">Cell projection</location>
        <location evidence="1">Cilium</location>
        <location evidence="1">Flagellum</location>
    </subcellularLocation>
    <subcellularLocation>
        <location evidence="2">Cytoplasm</location>
        <location evidence="2">Cytoskeleton</location>
        <location evidence="2">Cilium axoneme</location>
    </subcellularLocation>
</comment>
<feature type="domain" description="AAA+ ATPase" evidence="17">
    <location>
        <begin position="1922"/>
        <end position="2077"/>
    </location>
</feature>
<keyword evidence="5" id="KW-0493">Microtubule</keyword>
<name>Q24D69_TETTS</name>
<dbReference type="Pfam" id="PF17857">
    <property type="entry name" value="AAA_lid_1"/>
    <property type="match status" value="1"/>
</dbReference>
<dbReference type="FunFam" id="1.10.287.2620:FF:000002">
    <property type="entry name" value="Dynein heavy chain 2, axonemal"/>
    <property type="match status" value="1"/>
</dbReference>
<dbReference type="InterPro" id="IPR003593">
    <property type="entry name" value="AAA+_ATPase"/>
</dbReference>
<dbReference type="GO" id="GO:0070286">
    <property type="term" value="P:axonemal dynein complex assembly"/>
    <property type="evidence" value="ECO:0007669"/>
    <property type="project" value="UniProtKB-ARBA"/>
</dbReference>
<dbReference type="InParanoid" id="Q24D69"/>
<dbReference type="FunFam" id="3.10.490.20:FF:000001">
    <property type="entry name" value="dynein heavy chain 7, axonemal"/>
    <property type="match status" value="1"/>
</dbReference>
<dbReference type="InterPro" id="IPR035706">
    <property type="entry name" value="AAA_9"/>
</dbReference>
<dbReference type="InterPro" id="IPR041589">
    <property type="entry name" value="DNAH3_AAA_lid_1"/>
</dbReference>
<dbReference type="GO" id="GO:0031514">
    <property type="term" value="C:motile cilium"/>
    <property type="evidence" value="ECO:0007669"/>
    <property type="project" value="UniProtKB-SubCell"/>
</dbReference>
<dbReference type="Gene3D" id="3.40.50.300">
    <property type="entry name" value="P-loop containing nucleotide triphosphate hydrolases"/>
    <property type="match status" value="5"/>
</dbReference>
<dbReference type="GO" id="GO:0051959">
    <property type="term" value="F:dynein light intermediate chain binding"/>
    <property type="evidence" value="ECO:0007669"/>
    <property type="project" value="InterPro"/>
</dbReference>
<dbReference type="Pfam" id="PF03028">
    <property type="entry name" value="Dynein_heavy"/>
    <property type="match status" value="1"/>
</dbReference>
<dbReference type="FunFam" id="1.20.58.1120:FF:000001">
    <property type="entry name" value="dynein heavy chain 2, axonemal"/>
    <property type="match status" value="1"/>
</dbReference>
<dbReference type="InterPro" id="IPR024317">
    <property type="entry name" value="Dynein_heavy_chain_D4_dom"/>
</dbReference>
<dbReference type="InterPro" id="IPR043157">
    <property type="entry name" value="Dynein_AAA1S"/>
</dbReference>
<dbReference type="GeneID" id="7846975"/>
<proteinExistence type="inferred from homology"/>
<dbReference type="FunFam" id="3.40.50.300:FF:000362">
    <property type="entry name" value="Dynein, axonemal, heavy chain 6"/>
    <property type="match status" value="1"/>
</dbReference>
<evidence type="ECO:0000256" key="12">
    <source>
        <dbReference type="ARBA" id="ARBA00023069"/>
    </source>
</evidence>
<dbReference type="InterPro" id="IPR041466">
    <property type="entry name" value="Dynein_AAA5_ext"/>
</dbReference>
<dbReference type="PANTHER" id="PTHR22878">
    <property type="entry name" value="DYNEIN HEAVY CHAIN 6, AXONEMAL-LIKE-RELATED"/>
    <property type="match status" value="1"/>
</dbReference>
<keyword evidence="15" id="KW-0966">Cell projection</keyword>
<dbReference type="Gene3D" id="6.10.140.1060">
    <property type="match status" value="1"/>
</dbReference>
<dbReference type="Gene3D" id="3.20.180.20">
    <property type="entry name" value="Dynein heavy chain, N-terminal domain 2"/>
    <property type="match status" value="1"/>
</dbReference>
<dbReference type="Gene3D" id="3.10.490.20">
    <property type="match status" value="1"/>
</dbReference>
<keyword evidence="4" id="KW-0963">Cytoplasm</keyword>
<evidence type="ECO:0000256" key="4">
    <source>
        <dbReference type="ARBA" id="ARBA00022490"/>
    </source>
</evidence>
<keyword evidence="8" id="KW-0067">ATP-binding</keyword>
<evidence type="ECO:0000313" key="19">
    <source>
        <dbReference type="Proteomes" id="UP000009168"/>
    </source>
</evidence>
<dbReference type="FunFam" id="3.40.50.300:FF:002141">
    <property type="entry name" value="Dynein heavy chain"/>
    <property type="match status" value="1"/>
</dbReference>
<evidence type="ECO:0000256" key="16">
    <source>
        <dbReference type="SAM" id="Coils"/>
    </source>
</evidence>
<feature type="domain" description="AAA+ ATPase" evidence="17">
    <location>
        <begin position="1641"/>
        <end position="1780"/>
    </location>
</feature>
<keyword evidence="6" id="KW-0677">Repeat</keyword>
<comment type="similarity">
    <text evidence="3">Belongs to the dynein heavy chain family.</text>
</comment>
<dbReference type="FunFam" id="1.10.8.720:FF:000001">
    <property type="entry name" value="dynein heavy chain 7, axonemal"/>
    <property type="match status" value="1"/>
</dbReference>
<evidence type="ECO:0000256" key="2">
    <source>
        <dbReference type="ARBA" id="ARBA00004430"/>
    </source>
</evidence>
<dbReference type="Proteomes" id="UP000009168">
    <property type="component" value="Unassembled WGS sequence"/>
</dbReference>
<keyword evidence="12" id="KW-0969">Cilium</keyword>
<dbReference type="FunFam" id="1.10.8.1220:FF:000001">
    <property type="entry name" value="Dynein axonemal heavy chain 5"/>
    <property type="match status" value="1"/>
</dbReference>
<feature type="coiled-coil region" evidence="16">
    <location>
        <begin position="3126"/>
        <end position="3198"/>
    </location>
</feature>
<dbReference type="OrthoDB" id="5593012at2759"/>
<evidence type="ECO:0000256" key="8">
    <source>
        <dbReference type="ARBA" id="ARBA00022840"/>
    </source>
</evidence>
<reference evidence="19" key="1">
    <citation type="journal article" date="2006" name="PLoS Biol.">
        <title>Macronuclear genome sequence of the ciliate Tetrahymena thermophila, a model eukaryote.</title>
        <authorList>
            <person name="Eisen J.A."/>
            <person name="Coyne R.S."/>
            <person name="Wu M."/>
            <person name="Wu D."/>
            <person name="Thiagarajan M."/>
            <person name="Wortman J.R."/>
            <person name="Badger J.H."/>
            <person name="Ren Q."/>
            <person name="Amedeo P."/>
            <person name="Jones K.M."/>
            <person name="Tallon L.J."/>
            <person name="Delcher A.L."/>
            <person name="Salzberg S.L."/>
            <person name="Silva J.C."/>
            <person name="Haas B.J."/>
            <person name="Majoros W.H."/>
            <person name="Farzad M."/>
            <person name="Carlton J.M."/>
            <person name="Smith R.K. Jr."/>
            <person name="Garg J."/>
            <person name="Pearlman R.E."/>
            <person name="Karrer K.M."/>
            <person name="Sun L."/>
            <person name="Manning G."/>
            <person name="Elde N.C."/>
            <person name="Turkewitz A.P."/>
            <person name="Asai D.J."/>
            <person name="Wilkes D.E."/>
            <person name="Wang Y."/>
            <person name="Cai H."/>
            <person name="Collins K."/>
            <person name="Stewart B.A."/>
            <person name="Lee S.R."/>
            <person name="Wilamowska K."/>
            <person name="Weinberg Z."/>
            <person name="Ruzzo W.L."/>
            <person name="Wloga D."/>
            <person name="Gaertig J."/>
            <person name="Frankel J."/>
            <person name="Tsao C.-C."/>
            <person name="Gorovsky M.A."/>
            <person name="Keeling P.J."/>
            <person name="Waller R.F."/>
            <person name="Patron N.J."/>
            <person name="Cherry J.M."/>
            <person name="Stover N.A."/>
            <person name="Krieger C.J."/>
            <person name="del Toro C."/>
            <person name="Ryder H.F."/>
            <person name="Williamson S.C."/>
            <person name="Barbeau R.A."/>
            <person name="Hamilton E.P."/>
            <person name="Orias E."/>
        </authorList>
    </citation>
    <scope>NUCLEOTIDE SEQUENCE [LARGE SCALE GENOMIC DNA]</scope>
    <source>
        <strain evidence="19">SB210</strain>
    </source>
</reference>
<gene>
    <name evidence="18" type="ORF">TTHERM_01104900</name>
</gene>
<dbReference type="PANTHER" id="PTHR22878:SF70">
    <property type="entry name" value="DYNEIN HEAVY CHAIN 2, AXONEMAL"/>
    <property type="match status" value="1"/>
</dbReference>
<dbReference type="FunFam" id="3.40.50.300:FF:001328">
    <property type="entry name" value="Dynein heavy chain 6, axonemal"/>
    <property type="match status" value="1"/>
</dbReference>
<dbReference type="Pfam" id="PF08393">
    <property type="entry name" value="DHC_N2"/>
    <property type="match status" value="1"/>
</dbReference>
<evidence type="ECO:0000313" key="18">
    <source>
        <dbReference type="EMBL" id="EAS05720.2"/>
    </source>
</evidence>
<dbReference type="Pfam" id="PF12780">
    <property type="entry name" value="AAA_8"/>
    <property type="match status" value="1"/>
</dbReference>
<evidence type="ECO:0000256" key="14">
    <source>
        <dbReference type="ARBA" id="ARBA00023212"/>
    </source>
</evidence>
<dbReference type="GO" id="GO:0005858">
    <property type="term" value="C:axonemal dynein complex"/>
    <property type="evidence" value="ECO:0007669"/>
    <property type="project" value="UniProtKB-ARBA"/>
</dbReference>
<evidence type="ECO:0000256" key="3">
    <source>
        <dbReference type="ARBA" id="ARBA00008887"/>
    </source>
</evidence>
<dbReference type="InterPro" id="IPR024743">
    <property type="entry name" value="Dynein_HC_stalk"/>
</dbReference>
<dbReference type="Gene3D" id="1.20.58.1120">
    <property type="match status" value="1"/>
</dbReference>
<dbReference type="FunFam" id="1.20.1270.280:FF:000001">
    <property type="entry name" value="dynein heavy chain 7, axonemal"/>
    <property type="match status" value="1"/>
</dbReference>
<keyword evidence="10" id="KW-0243">Dynein</keyword>
<keyword evidence="9" id="KW-0282">Flagellum</keyword>
<dbReference type="InterPro" id="IPR041228">
    <property type="entry name" value="Dynein_C"/>
</dbReference>
<dbReference type="Pfam" id="PF12775">
    <property type="entry name" value="AAA_7"/>
    <property type="match status" value="1"/>
</dbReference>
<dbReference type="GO" id="GO:0008569">
    <property type="term" value="F:minus-end-directed microtubule motor activity"/>
    <property type="evidence" value="ECO:0007669"/>
    <property type="project" value="InterPro"/>
</dbReference>
<dbReference type="FunFam" id="3.40.50.300:FF:000223">
    <property type="entry name" value="Dynein heavy chain 3, axonemal"/>
    <property type="match status" value="1"/>
</dbReference>
<keyword evidence="14" id="KW-0206">Cytoskeleton</keyword>
<evidence type="ECO:0000256" key="9">
    <source>
        <dbReference type="ARBA" id="ARBA00022846"/>
    </source>
</evidence>
<dbReference type="InterPro" id="IPR004273">
    <property type="entry name" value="Dynein_heavy_D6_P-loop"/>
</dbReference>
<dbReference type="FunFam" id="3.40.50.300:FF:000044">
    <property type="entry name" value="Dynein heavy chain 5, axonemal"/>
    <property type="match status" value="1"/>
</dbReference>
<dbReference type="STRING" id="312017.Q24D69"/>
<dbReference type="FunFam" id="1.20.140.100:FF:000001">
    <property type="entry name" value="dynein heavy chain 17, axonemal"/>
    <property type="match status" value="1"/>
</dbReference>
<dbReference type="Gene3D" id="1.10.8.720">
    <property type="entry name" value="Region D6 of dynein motor"/>
    <property type="match status" value="1"/>
</dbReference>
<dbReference type="Gene3D" id="1.10.287.2620">
    <property type="match status" value="1"/>
</dbReference>
<dbReference type="HOGENOM" id="CLU_000038_0_0_1"/>
<organism evidence="18 19">
    <name type="scientific">Tetrahymena thermophila (strain SB210)</name>
    <dbReference type="NCBI Taxonomy" id="312017"/>
    <lineage>
        <taxon>Eukaryota</taxon>
        <taxon>Sar</taxon>
        <taxon>Alveolata</taxon>
        <taxon>Ciliophora</taxon>
        <taxon>Intramacronucleata</taxon>
        <taxon>Oligohymenophorea</taxon>
        <taxon>Hymenostomatida</taxon>
        <taxon>Tetrahymenina</taxon>
        <taxon>Tetrahymenidae</taxon>
        <taxon>Tetrahymena</taxon>
    </lineage>
</organism>
<evidence type="ECO:0000256" key="13">
    <source>
        <dbReference type="ARBA" id="ARBA00023175"/>
    </source>
</evidence>
<dbReference type="Pfam" id="PF12774">
    <property type="entry name" value="AAA_6"/>
    <property type="match status" value="1"/>
</dbReference>
<dbReference type="Gene3D" id="1.10.8.710">
    <property type="match status" value="1"/>
</dbReference>
<sequence length="4343" mass="500739">MDLKIQHFQLEDIYQRCSNKVTQQEGLERLQIPSEVFFESWNAFNKWCKSQLDLERTISIPNFGNLTYKKLSDGSDINNQNAKTIMIYFSENLIISKNLKYRGDIDNSNFPPIKINYSAVHKLCPEINKQAVKVCIESIFNEINEVLSINNVEVDLGNFGKINCFERTLSLEPFILNKKVQNGKSKQTVRSLLDSRKGLSASVHMLRAANKEIDYFGGTGNNTPQSKGVNSNSNFNSINNPQSLDASAQLNASKLKLQLSISAGDSIDNSNMNNSQFNRKNLRMTKNSVASKFVQNNDKQQYSPTRRYKHNNVQIDPELLAAGTDPLSKNQDFSKLANSASLLINSSFLKPPQASIRFPPILDRFSRTLASPLAAQKHNLSVSARIASNYTPTAKKLSFDQETKGIKIMKLFDTSVQFTANQELLQPPATFFEELSFVVDGVRNQELNNKMKAKRTCYERYKAYIENEIPIEFVASINNYWITDILDLIPHQLQYVDRQVMENMINQMLNEINKDYYDSVRKAILDYVLKDETEMLRIGIMEIYDGVVDYGDNYYKGIEPDLDWKEDVNAAKQEIISNLVINSSSTLKLMQLWKRYEKMHFLVLPTKKDQTMTIQNFLEIQLKNITEVKNHLISEWHKDVIDIYQEELNQMNKNKRQAILFFNSNATLMSNQIRQLVSDSLILYKEFFQRFKKNKLLTPKDIIEREKNHNNSIEDVFLHVKLTAEDRRIEFADDLYESIHKELIKIIDDIIATTQGFPRPENTIARSVVKSLWAVPRDDEIFLNVKEEIDSILERNLKNVQEVVKVYDKYSYLLEEKQRVEAWTRTPRKREEFTAEMNKYKKLYDEINKEIPFYVRTNMVLVDGVDVKKIFLQICQDIVIILQTSIHHYLLSKNAEIAKEINTIQEFIKSKAENYEKMKDLEITIDKIKKTDHKRIQGDYQDVKVWFNLLYNTVHKVSEDDLKQLYITASLVYNLMNVVEQEESRLQKEKEELEQRLKRKKDEFELNIQDIHQKIDQLNTTYANEYSKEEACKAIEGYSQTLKEYTAEMKEINLREELIGWTQSEFPKLQEAENNLLPYQDLWFLIRDKSDKIDLWKKVKSVFTLDPEEIERDVKTMLNKATKLKIMFSKAKNMVNPLELTHTVLEDLREFQKHQLLIHVFSNKGLKERHWDEISNLVGFKVDPHKKESLSRFIGLNLEDKYQKLEEISDSATKEFSIEKILDKMREDWEPIVTELKSWKDTGTFIVSGGSVDETQTILDDQIVKTMTMKGSPYAKIFEDRIIEWEDWLNYTQSLFDYFLKVQSVWLYLEPVFTSPDITKHLPMEGEEFRKVDFDWRNQVMGKVCRDPKVVEFTKDKRMLDILKESHIRLEKVQKGLNSYLEGKRSNFPRFYFLSNDELLEILSETKDPQRVQPHLKKCFEGIQKLKIDNEKKILGMYSSEGEYVEFLTLVDTNQARGNVDEWLVWVEERMIESIHSVTAIAFEDYQQMKRREFVLNRCGMAVLSVNMTYWTYGTEKNLNDHGNKGAVLFAQECTEQLEQIVDLVRSDISPLDRCTIEALIVLDVHNRDCITQLAEKNIDKISDFDWQAQLRYYWQDNDTIVKIINAVCDYNYEYLGNSSRLVITPLTDRCYRTLCGAIHLNYGGAPEGPAGTGKTETVKDLAKALARQCVVFNCSDGLDYKAMGKFFKGLASSGAWSCFDEFNRIDLEVLSVVAQQMLTIQLARAEGKKEFFFEDSTIRLKPTCNAFITMNPGYAGRSELPDNLKALFRSVAMMVPDYAMISEICLYSYGFSDARNLARKIVTTYKLCSEQLSSQDHYDYGMRAVKSVLTAAGNLKRKFVNENESILMLRAINDVNLAKFLAFDLPLFKGITSDLFPGISLPEIDYQNMHDCIDLTLKKLNLQKVPYFIEKIIQLYEMILVRHGLMVVGMPFSGKTSAIKVLAGALTLLNERNQMNEKKVQITTINPKSITMNQLYGFSDEVSHEWADGVLAIKFRAFAKQENDDRKWLIFDGPVDAVWIENMNTVLDDNKKLCLNSGEIIAMSKSMNMMFEPMDLAAASPATVSRCGMIYMEPSSMGWRPLYNSWKKNLPSTLREEDYVEIDMLFNWVVDPALKYLRQSLKEISPTQDQNLVVTLMRIFRGLLKDLENQETYDKLDIKQRFQQIDMKFIFSYMWSIGGSLCTSVDRKQFDLFSKRLFGKDIVVQVESKKISLPERGTMYDYIYKIEDKKPEGDWQLWIDQIVPEEINPKKKPNEIIIQTSDTARYSYLLKQNIKMEVPTLFCGPTGTGKSTYIKNLLMNDLPRSQYMNIEVGFSAQTSSTQTMDIIDKKLDRLKKGVYGPKQGKCIIFVDDLNMPTKEKWGAQPPIEILRQMLDQGGWYDLSDKEKPFKQIVEIIFVSAMGPPGGGRTFITPRLLRHLNLVALANFDEETLNRIFGTILHWYMQVNQFSPEVIKNENKVINATLEIYKMAMNELLPTPMKSHYLFNLRDFAKVIMGVCMSDKDTIANPDILIRLWVHECWRVFADRLINEDDRLLMLKGLRETVKKIFGLNFDTVFQHLDNPNDKDEKIDTLDEMRGLIFTDILTPLGAPKRPYEEVIDKNKLQAACDEALGNYNMLSDKPMDLVLFSFAIEHLLIIERILKQPSGNALLVGVGGSGRQSLTRLAGSMVDASIIQIEISKTYGKNEWQEDLRKVLKNAGAKGLPTVFLFTDSQIKQEGFVEDINNLLNTCEVPNLFPAEDKAEIQEAVRAPSKAEGKCPDGHPEQLYSYFVERCKQNLHIVLCFSPIGDAFRNRVRMFPSLVNCCTIDWFFEWPQDALVSVAKKFLEKIEMDVEIKQSCTEMVQYFHQSTIQWSNKFYSHLKRKFYVTPTSYLEMIITFQNLLAEKRKEVKSSIDKYENGYNQIIETEKAVGKMQIDLTDMVPKLKKAAEDTEEKMKIVAKEKSAADILASGIQKEEAVVQIAVNEANLIKEDCEKDLAEAMPALEAAENALNCIQKADIDFLKQMRNPVEPIRATMKAVCLILYPNPTEKKKDGLKTVIDWWAASVKLLNNPQLLKDMKGYNKEAIEDKIIQSLGSYFNDPEAKDSLEKSVVEKASPVCYSMLMWVRAMYDFYFVNKKVKPKKAALEESNEKVSKLNAQLYEKQKELKVATDKVDALNKDLKITQDNKQNLEKRYEDCSKQLERAKTLIENLGGEKGRWGDFAEKLKQFFTLLTGDVIISSGVIAYLGPFTPTYRQQIIEEWVLKCSDKNIPRSDKFSLVQVLGDQVKIRAWNIDGLPSDSFSIENGIIVFKSRRWPLCIDPQGQANKWIKKMEQSRGISIIKLTDGDYLRTLENSIQFGKPVLLENVGEDLDPSLTPILLKQVFSKGNTQYIKLGESVIEYSQDFRFYITTKLRNPHYLPELSTKVTILNFMITYEGLNDQLLGILVKKERPDLASEKERLIIEGASNKKQLAEIEDKILQVLSGNKNILTDESAINILTASKVTSNEISEKQIIAEKTEKEIDEARQTYQPVSTQASCLFFSISDLGNLDPMYQYSLVYYLDLFTQGIINAEQSESFDQRLLNLKDYFLYSLYSNICRSLFEKDKLVFSTLLCVRLLEFRGEENINDFWRFLLTGGIALSDQLPQKPTHLSWLSAKSWGELVRLSDLHGFQDFYKLLLDPSNGEQFRQIYESNEPQNVPLPQCINIPKMNKLGKLCILRTIRPDKIIPAVQDFIKDNLGQPFIEPPPFDLSLIYKDSLATTPLIFVLSPGSDPFASLNAFAQKINKNIKAISLGQGQGPIALRMINEGQQSGDWIVLQNCHLAVTWMTTLEKLCEEISPDPKVTNPEFRLWLTSYPSKDFPTSVLQAGIKMTNEPPKGLKNNIQGSYLIDPINKSEFFDTCQNSPAFKKLLFGLCFFHAVIQERRKYGPLGWNISYEFNESDLRICVRQLKMFLDEFGNQIPYDALKYLTAECNYGGRVTDDKDRRLITTLLEDYYCDKTVNDPNYQFANNPVYKPPNVETSQDFIQYIKDNFPLITPPDVFGFHTNADITKDMNETNLFTDSLLICSSASSGGGGNSYEETLNSVCDSILHDFPEPFNTEQILEKYPVLYEESMNTVLNQELTRFNKLIRVIKSSLNDIKKALKGLILMSPQLEAASKSIFDGKVPEMWMSNSYPSLKPLGGYVKDLRQRLSFFQNWIDEGTPMSFWLSGFYFTQSFLTGVLQNYARKYTIPIDEIVFDYLCIKEEKIENKPEDGAFIYGLFIEGSKWNYETMLLDESDPKILFVKCPILQLVPCHVKNVKPPQHYNCPVYKTSARKGTLSTTGHSTNFVMWIRLPTDKEQRHWIKRGVALLTQLDD</sequence>
<dbReference type="FunFam" id="3.20.180.20:FF:000003">
    <property type="entry name" value="Dynein heavy chain 12, axonemal"/>
    <property type="match status" value="1"/>
</dbReference>
<dbReference type="GO" id="GO:0060294">
    <property type="term" value="P:cilium movement involved in cell motility"/>
    <property type="evidence" value="ECO:0007669"/>
    <property type="project" value="UniProtKB-ARBA"/>
</dbReference>
<keyword evidence="7" id="KW-0547">Nucleotide-binding</keyword>
<evidence type="ECO:0000259" key="17">
    <source>
        <dbReference type="SMART" id="SM00382"/>
    </source>
</evidence>
<dbReference type="InterPro" id="IPR042222">
    <property type="entry name" value="Dynein_2_N"/>
</dbReference>
<dbReference type="InterPro" id="IPR041658">
    <property type="entry name" value="AAA_lid_11"/>
</dbReference>
<feature type="domain" description="AAA+ ATPase" evidence="17">
    <location>
        <begin position="2277"/>
        <end position="2426"/>
    </location>
</feature>
<dbReference type="KEGG" id="tet:TTHERM_01104900"/>
<accession>Q24D69</accession>
<keyword evidence="11 16" id="KW-0175">Coiled coil</keyword>
<dbReference type="InterPro" id="IPR042228">
    <property type="entry name" value="Dynein_linker_3"/>
</dbReference>
<evidence type="ECO:0000256" key="7">
    <source>
        <dbReference type="ARBA" id="ARBA00022741"/>
    </source>
</evidence>
<evidence type="ECO:0000256" key="1">
    <source>
        <dbReference type="ARBA" id="ARBA00004230"/>
    </source>
</evidence>
<feature type="coiled-coil region" evidence="16">
    <location>
        <begin position="972"/>
        <end position="1055"/>
    </location>
</feature>
<dbReference type="Gene3D" id="1.20.1270.280">
    <property type="match status" value="1"/>
</dbReference>
<dbReference type="GO" id="GO:0045505">
    <property type="term" value="F:dynein intermediate chain binding"/>
    <property type="evidence" value="ECO:0007669"/>
    <property type="project" value="InterPro"/>
</dbReference>
<dbReference type="InterPro" id="IPR027417">
    <property type="entry name" value="P-loop_NTPase"/>
</dbReference>
<dbReference type="RefSeq" id="XP_001025965.2">
    <property type="nucleotide sequence ID" value="XM_001025965.2"/>
</dbReference>
<dbReference type="GO" id="GO:0005874">
    <property type="term" value="C:microtubule"/>
    <property type="evidence" value="ECO:0007669"/>
    <property type="project" value="UniProtKB-KW"/>
</dbReference>
<dbReference type="Gene3D" id="1.10.8.1220">
    <property type="match status" value="1"/>
</dbReference>
<dbReference type="InterPro" id="IPR042219">
    <property type="entry name" value="AAA_lid_11_sf"/>
</dbReference>
<evidence type="ECO:0000256" key="10">
    <source>
        <dbReference type="ARBA" id="ARBA00023017"/>
    </source>
</evidence>
<dbReference type="EMBL" id="GG662332">
    <property type="protein sequence ID" value="EAS05720.2"/>
    <property type="molecule type" value="Genomic_DNA"/>
</dbReference>
<keyword evidence="19" id="KW-1185">Reference proteome</keyword>
<dbReference type="InterPro" id="IPR013602">
    <property type="entry name" value="Dynein_heavy_linker"/>
</dbReference>
<dbReference type="Pfam" id="PF17852">
    <property type="entry name" value="Dynein_AAA_lid"/>
    <property type="match status" value="1"/>
</dbReference>
<dbReference type="Gene3D" id="1.20.920.30">
    <property type="match status" value="1"/>
</dbReference>
<dbReference type="Pfam" id="PF18199">
    <property type="entry name" value="Dynein_C"/>
    <property type="match status" value="1"/>
</dbReference>
<dbReference type="eggNOG" id="KOG3595">
    <property type="taxonomic scope" value="Eukaryota"/>
</dbReference>
<dbReference type="InterPro" id="IPR043160">
    <property type="entry name" value="Dynein_C_barrel"/>
</dbReference>
<dbReference type="SUPFAM" id="SSF52540">
    <property type="entry name" value="P-loop containing nucleoside triphosphate hydrolases"/>
    <property type="match status" value="4"/>
</dbReference>
<protein>
    <submittedName>
        <fullName evidence="18">Dynein heavy chain 7, axonemal protein</fullName>
    </submittedName>
</protein>
<dbReference type="SMART" id="SM00382">
    <property type="entry name" value="AAA"/>
    <property type="match status" value="3"/>
</dbReference>
<keyword evidence="13" id="KW-0505">Motor protein</keyword>
<dbReference type="GO" id="GO:0005524">
    <property type="term" value="F:ATP binding"/>
    <property type="evidence" value="ECO:0007669"/>
    <property type="project" value="UniProtKB-KW"/>
</dbReference>
<dbReference type="FunFam" id="1.10.8.710:FF:000004">
    <property type="entry name" value="Dynein axonemal heavy chain 6"/>
    <property type="match status" value="1"/>
</dbReference>
<evidence type="ECO:0000256" key="15">
    <source>
        <dbReference type="ARBA" id="ARBA00023273"/>
    </source>
</evidence>
<dbReference type="Pfam" id="PF12781">
    <property type="entry name" value="AAA_9"/>
    <property type="match status" value="1"/>
</dbReference>
<evidence type="ECO:0000256" key="11">
    <source>
        <dbReference type="ARBA" id="ARBA00023054"/>
    </source>
</evidence>
<dbReference type="Gene3D" id="1.20.920.20">
    <property type="match status" value="1"/>
</dbReference>
<dbReference type="InterPro" id="IPR035699">
    <property type="entry name" value="AAA_6"/>
</dbReference>
<dbReference type="Pfam" id="PF18198">
    <property type="entry name" value="AAA_lid_11"/>
    <property type="match status" value="1"/>
</dbReference>
<dbReference type="FunFam" id="1.20.920.20:FF:000001">
    <property type="entry name" value="dynein heavy chain 2, axonemal"/>
    <property type="match status" value="1"/>
</dbReference>
<evidence type="ECO:0000256" key="5">
    <source>
        <dbReference type="ARBA" id="ARBA00022701"/>
    </source>
</evidence>
<evidence type="ECO:0000256" key="6">
    <source>
        <dbReference type="ARBA" id="ARBA00022737"/>
    </source>
</evidence>